<dbReference type="CDD" id="cd15747">
    <property type="entry name" value="FYVE_Slp3_4_5"/>
    <property type="match status" value="1"/>
</dbReference>
<dbReference type="FunFam" id="2.60.40.150:FF:000006">
    <property type="entry name" value="Synaptotagmin-like 5, isoform CRA_a"/>
    <property type="match status" value="1"/>
</dbReference>
<gene>
    <name evidence="7" type="primary">Sytl4</name>
    <name evidence="7" type="ORF">CDAR_476572</name>
</gene>
<name>A0AAV4V9S3_9ARAC</name>
<dbReference type="InterPro" id="IPR041282">
    <property type="entry name" value="FYVE_2"/>
</dbReference>
<dbReference type="SUPFAM" id="SSF49562">
    <property type="entry name" value="C2 domain (Calcium/lipid-binding domain, CaLB)"/>
    <property type="match status" value="2"/>
</dbReference>
<dbReference type="InterPro" id="IPR035892">
    <property type="entry name" value="C2_domain_sf"/>
</dbReference>
<feature type="compositionally biased region" description="Polar residues" evidence="4">
    <location>
        <begin position="1973"/>
        <end position="1999"/>
    </location>
</feature>
<feature type="compositionally biased region" description="Low complexity" evidence="4">
    <location>
        <begin position="2465"/>
        <end position="2479"/>
    </location>
</feature>
<organism evidence="7 8">
    <name type="scientific">Caerostris darwini</name>
    <dbReference type="NCBI Taxonomy" id="1538125"/>
    <lineage>
        <taxon>Eukaryota</taxon>
        <taxon>Metazoa</taxon>
        <taxon>Ecdysozoa</taxon>
        <taxon>Arthropoda</taxon>
        <taxon>Chelicerata</taxon>
        <taxon>Arachnida</taxon>
        <taxon>Araneae</taxon>
        <taxon>Araneomorphae</taxon>
        <taxon>Entelegynae</taxon>
        <taxon>Araneoidea</taxon>
        <taxon>Araneidae</taxon>
        <taxon>Caerostris</taxon>
    </lineage>
</organism>
<dbReference type="Pfam" id="PF02318">
    <property type="entry name" value="FYVE_2"/>
    <property type="match status" value="1"/>
</dbReference>
<dbReference type="PANTHER" id="PTHR45716:SF2">
    <property type="entry name" value="BITESIZE, ISOFORM I"/>
    <property type="match status" value="1"/>
</dbReference>
<keyword evidence="3" id="KW-0472">Membrane</keyword>
<dbReference type="CDD" id="cd08521">
    <property type="entry name" value="C2A_SLP"/>
    <property type="match status" value="1"/>
</dbReference>
<protein>
    <submittedName>
        <fullName evidence="7">Synaptotagmin-like protein 4</fullName>
    </submittedName>
</protein>
<evidence type="ECO:0000259" key="5">
    <source>
        <dbReference type="PROSITE" id="PS50004"/>
    </source>
</evidence>
<dbReference type="InterPro" id="IPR013083">
    <property type="entry name" value="Znf_RING/FYVE/PHD"/>
</dbReference>
<evidence type="ECO:0000256" key="3">
    <source>
        <dbReference type="ARBA" id="ARBA00023136"/>
    </source>
</evidence>
<feature type="region of interest" description="Disordered" evidence="4">
    <location>
        <begin position="1921"/>
        <end position="1999"/>
    </location>
</feature>
<dbReference type="Proteomes" id="UP001054837">
    <property type="component" value="Unassembled WGS sequence"/>
</dbReference>
<dbReference type="EMBL" id="BPLQ01012654">
    <property type="protein sequence ID" value="GIY66866.1"/>
    <property type="molecule type" value="Genomic_DNA"/>
</dbReference>
<dbReference type="PROSITE" id="PS50004">
    <property type="entry name" value="C2"/>
    <property type="match status" value="2"/>
</dbReference>
<dbReference type="Pfam" id="PF00168">
    <property type="entry name" value="C2"/>
    <property type="match status" value="2"/>
</dbReference>
<feature type="domain" description="C2" evidence="5">
    <location>
        <begin position="2731"/>
        <end position="2853"/>
    </location>
</feature>
<dbReference type="InterPro" id="IPR011011">
    <property type="entry name" value="Znf_FYVE_PHD"/>
</dbReference>
<feature type="region of interest" description="Disordered" evidence="4">
    <location>
        <begin position="2085"/>
        <end position="2141"/>
    </location>
</feature>
<dbReference type="Gene3D" id="3.30.40.10">
    <property type="entry name" value="Zinc/RING finger domain, C3HC4 (zinc finger)"/>
    <property type="match status" value="1"/>
</dbReference>
<feature type="compositionally biased region" description="Basic and acidic residues" evidence="4">
    <location>
        <begin position="2371"/>
        <end position="2384"/>
    </location>
</feature>
<feature type="compositionally biased region" description="Polar residues" evidence="4">
    <location>
        <begin position="2617"/>
        <end position="2630"/>
    </location>
</feature>
<evidence type="ECO:0000313" key="8">
    <source>
        <dbReference type="Proteomes" id="UP001054837"/>
    </source>
</evidence>
<dbReference type="GO" id="GO:0070382">
    <property type="term" value="C:exocytic vesicle"/>
    <property type="evidence" value="ECO:0007669"/>
    <property type="project" value="TreeGrafter"/>
</dbReference>
<feature type="region of interest" description="Disordered" evidence="4">
    <location>
        <begin position="202"/>
        <end position="229"/>
    </location>
</feature>
<feature type="region of interest" description="Disordered" evidence="4">
    <location>
        <begin position="2617"/>
        <end position="2658"/>
    </location>
</feature>
<feature type="compositionally biased region" description="Acidic residues" evidence="4">
    <location>
        <begin position="1948"/>
        <end position="1958"/>
    </location>
</feature>
<reference evidence="7 8" key="1">
    <citation type="submission" date="2021-06" db="EMBL/GenBank/DDBJ databases">
        <title>Caerostris darwini draft genome.</title>
        <authorList>
            <person name="Kono N."/>
            <person name="Arakawa K."/>
        </authorList>
    </citation>
    <scope>NUCLEOTIDE SEQUENCE [LARGE SCALE GENOMIC DNA]</scope>
</reference>
<feature type="region of interest" description="Disordered" evidence="4">
    <location>
        <begin position="2367"/>
        <end position="2392"/>
    </location>
</feature>
<dbReference type="GO" id="GO:0005886">
    <property type="term" value="C:plasma membrane"/>
    <property type="evidence" value="ECO:0007669"/>
    <property type="project" value="TreeGrafter"/>
</dbReference>
<feature type="region of interest" description="Disordered" evidence="4">
    <location>
        <begin position="1750"/>
        <end position="1769"/>
    </location>
</feature>
<evidence type="ECO:0000313" key="7">
    <source>
        <dbReference type="EMBL" id="GIY66866.1"/>
    </source>
</evidence>
<dbReference type="GO" id="GO:0006886">
    <property type="term" value="P:intracellular protein transport"/>
    <property type="evidence" value="ECO:0007669"/>
    <property type="project" value="InterPro"/>
</dbReference>
<feature type="compositionally biased region" description="Polar residues" evidence="4">
    <location>
        <begin position="1841"/>
        <end position="1857"/>
    </location>
</feature>
<feature type="region of interest" description="Disordered" evidence="4">
    <location>
        <begin position="1841"/>
        <end position="1864"/>
    </location>
</feature>
<dbReference type="SUPFAM" id="SSF57903">
    <property type="entry name" value="FYVE/PHD zinc finger"/>
    <property type="match status" value="1"/>
</dbReference>
<dbReference type="InterPro" id="IPR000008">
    <property type="entry name" value="C2_dom"/>
</dbReference>
<proteinExistence type="predicted"/>
<sequence length="3042" mass="339838">MEGQLSPSEYEKISSVLKRDRELRLLEESRVRQLKQELLCLRKRAALRPGVDPLRNCARCSTELGRILNRGALCPSCLKKVCKDCRVYGDENHEWLCVYCFKQMQLKAISGDWMQEFSKQSVRHSAKDPPRDQLRKVLHEFQRKGLLDAEVPEQKNPIEIPPQKPPRLFQYEQPQDDVVPEYKTDVSSAEIKQITVEVYPQPTECNSNQSPKIIPRISPWNGIDPDPTIPLRVDKSRSFGSVHQYDYSEQCNYRERQSSDEGNSTLGFRSRSTSSEVVDESDSLTPVPLPRKRLSPLKKQQAIPEPSAVEKQHSSVDTVDSGVFSPGLKMESSIDTTAPPSPLTTSRLSSVEHENADRTAPFEQRPTFDSSSSENEDECQPPLPAKSSDTLFRKVTLKKRGSGSSGTEPIKEKTQTIVTSADMNPATPHSGLNCSFLHSLSNSFSRTYPKYNFIHSNTNISNSDLIKCSALGCGLKQKLNNKNVGTLANSKVHMEACAGNALSSNLEALCDGTQLNVQGDVHLEEEECVSLERALKIHSSYKELQKKDWHSYRTKKTFKNEHIELDCQISTDELSEKEYCNIHNTCSNKKHFKFKSAEIQNRSNSSNLLFRSLSLPNRRTFTYNWLQTWLWKCHSLEDWLWYLEEQPCESRDFSQINILPNDYKLVYVSSSSDSEDSSLDCSDFPKHYFVQNDVIYSDTNAILNSSLKMNYDTSCTADSDWELESVDSDDSDLFLSLNKNENLIQVNEANNFFIHHNLKDDKERDHKQKLTSSFKVENLKYRSSDSIVAEHDQAKKINKCHQISPFSFCKMKTHSSSNNSLLCNEPNLQNLHYLREWFNPFSFDEMEHTNQNFNLPANFVVSDGEIQCCLLTSQNNETNSCVSPLKSENNSLDLKKQTTPSLLMIHSSLIHVQYVMFLKLVSNILCDNLFCSNSNIFDSPNSSSVCISLSSCIQLSRDSTEIKKCQHYPFNDKNETVLDRMSIDDERHSSNENLFFHGSLNCFTSLKAEPLQNCLKLKFSEKKFHIMCDASISKKECVSIETAISVMCSKNRNNHEMQFRYENFIPIPSVILFLHSNNLFSRSKEKRCGGKIYSLQFGDFCNPSWRHDCYGKVGKLLHPGDANAFHCIAFPPSSVDPTHRGNDKSATGWGKQRCSIASRVIDLNLRALECGREVLDVADLTPLLGWVAVAAKHGGINAFFYHAPPVAWKPEADYLLRLTRSDPCLLFQRSPHTSGVACVIAVEAVSVVDYVSKFRLDERTKGANAMQLEDEKSLVQNIPQCSELISYVPAASRLGDATETSAQTAADGAEKSPTGTRERVSKLYPILNLVESDINGTVNICTQSVDSSTKISFNQDIPESLKCFDADILSCVRNIFFEEFSAESEYFCKNELFVNFPSTIYDCSDAFERVDCHCNKPCDVPSSPSVVDATRSLGDDGEILSSGDELDKLESDTDSQDTVIEGEAYKRIRSVAIKEKILHANEELFGVNVKESFCDNSGSNKFSDISSAEVSSENPYNVKEIVRKTHQNLFHHEPNTKSSSYSSLEEVNNLQSAFSVPKHFQPFKQANLSAFHPVSSLSFIENKINEVESSDCSGSSNEASTSSSYKVSFCENICSSESSDNGSDGEEVILSDTSTSSDEATYIAPSAAFRYYNYSHSYRLHTIAEESCEESEKSSRSSGPTSRANSDFEYFDKIQLSVSKNPRKMLRKSIADNTILGHSKSGKSSVSYAVLATSRLEKYFKSGLLEGEVSYPEDDMTDESGGISSDDEISSAQMKDKLKDQFNNGKTNLEKPSKRTNFAASEKSSMYSKSLTNSVSNAHKLCSSNLEAHKLSLERNNFRSNSSYNTTCKTEPLSSDVKQNKGIESVSDDDAKYIMNHLMQRISNDTDLKPEIYPEVKDVSPMLKILESEIARLMLTVSPASLSTGDPSSSCSSTIGSNNSDYGSDTLESAEDSTSDEDINTRDVPGNRAVLDPSTQNESTAATDNIDNPSVESNNDEVPQVSETVVSEETLYICKQLMASLKKIADATEGTSGSDECCSNSEDNSAKQYITDQIVSLMQTVNASHSNSPLLRTLTSNVSSIIQVDSDVSQDRSDSDSPPLNDEKRDHLKSKTPSESGSETTISASISIPSYDDSDRTPTESEISHEMDELYALLENNGTHQDVISSAKFSYDFDANTLEKSESPRNIDSPFNETFSISNPDSCDIISTSDFRSSLLSGAASKLESLLPISIEERIARYKDAFLGDENDSEYKMNETRINVILPRPSKSDLKNIEEFSCKSRKLACFNPDLKVRENCDTVPCSSDVSKSEKDEANYNITSVKIISHNTYPLSSAIHKILSSNIDSKYLEQKLDYQIVSILESSSDKISLSDSDLKGEDSIHRNEKDVEEDSESNIITPLPKVINPKEKASSENDLLVANYRTESKVKTVIGTKSVGNISELENTSNKSGFRDTGYYSFKSSEDSFLSFDDSTSQTSSASLTKHRSLTSTETIPEEEETCTTHKGTTTAKISLSSSNIPDAVCDASSSKSSTLPLSLRSKLSVTPGGNHRSRSSFFSTSGVLRKLTLLREENKSTSEVDRISSSFTQHCENYETVTQLVSNSLSQNNCEDVNRINSNNADTVTYESGNSLRSSPHGRLRMRNRSLSGGSEDGKQRKTSVPQISVSECLENTIGRSSVASSEKESSGVQEDEIDQAFAYHCRSQMSLSSFGGRSESVTSVYSAAGGGRYGTVTVTGEVLFGLSYNYKTSILEINIKECRNLAAVDVKRNRSDPYVKIYLLPDRTKSGKRKTKVKKHTLNPVFEESLKFHVTVNELIIRTLWLSVWHSDRFGRNDFLGEVMLPLGNDAIENSGSKWYPLQERLETLDTPVSYKGDLILALKYVPPDVTSRKFSKKPGIPVKGALEVLVREARNLMATRSNGTSDPFCKSYLLPDKSKSGKQKTPVLKKSCNPKWNHTFIYDDVSLEDLKERCLELTIWDYDKITSNDFLGGVRLCLGTGKYQGREVDWMDSVGEERSLWYTMLERPNTWVDGSLLLRPNMQGRRVS</sequence>
<keyword evidence="8" id="KW-1185">Reference proteome</keyword>
<feature type="domain" description="C2" evidence="5">
    <location>
        <begin position="2880"/>
        <end position="3005"/>
    </location>
</feature>
<dbReference type="Gene3D" id="2.60.40.150">
    <property type="entry name" value="C2 domain"/>
    <property type="match status" value="2"/>
</dbReference>
<comment type="caution">
    <text evidence="7">The sequence shown here is derived from an EMBL/GenBank/DDBJ whole genome shotgun (WGS) entry which is preliminary data.</text>
</comment>
<keyword evidence="2" id="KW-0677">Repeat</keyword>
<dbReference type="PANTHER" id="PTHR45716">
    <property type="entry name" value="BITESIZE, ISOFORM I"/>
    <property type="match status" value="1"/>
</dbReference>
<accession>A0AAV4V9S3</accession>
<dbReference type="InterPro" id="IPR043567">
    <property type="entry name" value="SYTL1-5_C2B"/>
</dbReference>
<dbReference type="GO" id="GO:0042043">
    <property type="term" value="F:neurexin family protein binding"/>
    <property type="evidence" value="ECO:0007669"/>
    <property type="project" value="TreeGrafter"/>
</dbReference>
<feature type="compositionally biased region" description="Low complexity" evidence="4">
    <location>
        <begin position="1921"/>
        <end position="1941"/>
    </location>
</feature>
<dbReference type="SMART" id="SM00239">
    <property type="entry name" value="C2"/>
    <property type="match status" value="2"/>
</dbReference>
<comment type="subcellular location">
    <subcellularLocation>
        <location evidence="1">Membrane</location>
    </subcellularLocation>
</comment>
<dbReference type="CDD" id="cd04020">
    <property type="entry name" value="C2B_SLP_1-2-3-4"/>
    <property type="match status" value="1"/>
</dbReference>
<dbReference type="GO" id="GO:0006887">
    <property type="term" value="P:exocytosis"/>
    <property type="evidence" value="ECO:0007669"/>
    <property type="project" value="TreeGrafter"/>
</dbReference>
<feature type="compositionally biased region" description="Polar residues" evidence="4">
    <location>
        <begin position="2111"/>
        <end position="2128"/>
    </location>
</feature>
<dbReference type="PRINTS" id="PR00360">
    <property type="entry name" value="C2DOMAIN"/>
</dbReference>
<dbReference type="GO" id="GO:0031267">
    <property type="term" value="F:small GTPase binding"/>
    <property type="evidence" value="ECO:0007669"/>
    <property type="project" value="InterPro"/>
</dbReference>
<dbReference type="InterPro" id="IPR010911">
    <property type="entry name" value="Rab_BD"/>
</dbReference>
<feature type="region of interest" description="Disordered" evidence="4">
    <location>
        <begin position="1616"/>
        <end position="1635"/>
    </location>
</feature>
<evidence type="ECO:0000256" key="1">
    <source>
        <dbReference type="ARBA" id="ARBA00004370"/>
    </source>
</evidence>
<dbReference type="PROSITE" id="PS50916">
    <property type="entry name" value="RABBD"/>
    <property type="match status" value="1"/>
</dbReference>
<evidence type="ECO:0000259" key="6">
    <source>
        <dbReference type="PROSITE" id="PS50916"/>
    </source>
</evidence>
<feature type="region of interest" description="Disordered" evidence="4">
    <location>
        <begin position="250"/>
        <end position="393"/>
    </location>
</feature>
<feature type="compositionally biased region" description="Basic and acidic residues" evidence="4">
    <location>
        <begin position="2089"/>
        <end position="2106"/>
    </location>
</feature>
<feature type="region of interest" description="Disordered" evidence="4">
    <location>
        <begin position="2465"/>
        <end position="2503"/>
    </location>
</feature>
<evidence type="ECO:0000256" key="2">
    <source>
        <dbReference type="ARBA" id="ARBA00022737"/>
    </source>
</evidence>
<evidence type="ECO:0000256" key="4">
    <source>
        <dbReference type="SAM" id="MobiDB-lite"/>
    </source>
</evidence>
<feature type="domain" description="RabBD" evidence="6">
    <location>
        <begin position="1"/>
        <end position="117"/>
    </location>
</feature>